<keyword evidence="4" id="KW-0812">Transmembrane</keyword>
<dbReference type="SUPFAM" id="SSF69593">
    <property type="entry name" value="Glycerol-3-phosphate (1)-acyltransferase"/>
    <property type="match status" value="1"/>
</dbReference>
<dbReference type="PANTHER" id="PTHR10983">
    <property type="entry name" value="1-ACYLGLYCEROL-3-PHOSPHATE ACYLTRANSFERASE-RELATED"/>
    <property type="match status" value="1"/>
</dbReference>
<keyword evidence="4" id="KW-0472">Membrane</keyword>
<evidence type="ECO:0000259" key="5">
    <source>
        <dbReference type="SMART" id="SM00563"/>
    </source>
</evidence>
<organism evidence="6 7">
    <name type="scientific">Ascaris lumbricoides</name>
    <name type="common">Giant roundworm</name>
    <dbReference type="NCBI Taxonomy" id="6252"/>
    <lineage>
        <taxon>Eukaryota</taxon>
        <taxon>Metazoa</taxon>
        <taxon>Ecdysozoa</taxon>
        <taxon>Nematoda</taxon>
        <taxon>Chromadorea</taxon>
        <taxon>Rhabditida</taxon>
        <taxon>Spirurina</taxon>
        <taxon>Ascaridomorpha</taxon>
        <taxon>Ascaridoidea</taxon>
        <taxon>Ascarididae</taxon>
        <taxon>Ascaris</taxon>
    </lineage>
</organism>
<dbReference type="AlphaFoldDB" id="A0A0M3IG93"/>
<dbReference type="Pfam" id="PF16076">
    <property type="entry name" value="Acyltransf_C"/>
    <property type="match status" value="1"/>
</dbReference>
<feature type="transmembrane region" description="Helical" evidence="4">
    <location>
        <begin position="36"/>
        <end position="53"/>
    </location>
</feature>
<keyword evidence="6" id="KW-1185">Reference proteome</keyword>
<accession>A0A0M3IG93</accession>
<dbReference type="WBParaSite" id="ALUE_0001729501-mRNA-1">
    <property type="protein sequence ID" value="ALUE_0001729501-mRNA-1"/>
    <property type="gene ID" value="ALUE_0001729501"/>
</dbReference>
<keyword evidence="3" id="KW-0012">Acyltransferase</keyword>
<feature type="domain" description="Phospholipid/glycerol acyltransferase" evidence="5">
    <location>
        <begin position="117"/>
        <end position="241"/>
    </location>
</feature>
<dbReference type="SMART" id="SM00563">
    <property type="entry name" value="PlsC"/>
    <property type="match status" value="1"/>
</dbReference>
<keyword evidence="4" id="KW-1133">Transmembrane helix</keyword>
<dbReference type="GO" id="GO:0016746">
    <property type="term" value="F:acyltransferase activity"/>
    <property type="evidence" value="ECO:0007669"/>
    <property type="project" value="UniProtKB-KW"/>
</dbReference>
<evidence type="ECO:0000256" key="2">
    <source>
        <dbReference type="ARBA" id="ARBA00022679"/>
    </source>
</evidence>
<evidence type="ECO:0000256" key="3">
    <source>
        <dbReference type="ARBA" id="ARBA00023315"/>
    </source>
</evidence>
<protein>
    <submittedName>
        <fullName evidence="7">PlsC domain-containing protein</fullName>
    </submittedName>
</protein>
<name>A0A0M3IG93_ASCLU</name>
<evidence type="ECO:0000256" key="1">
    <source>
        <dbReference type="ARBA" id="ARBA00008655"/>
    </source>
</evidence>
<sequence>MLEGSANETAIDGRTMSVEDTHCGSSLGGSMDVRKIIAFIGAFYWIVMTVLIVPGAVVASFFTIMLPAMLIWIPLHNWIDHKLCRMVNDHWVSASQSAGLNVIEYGDDISEIAEKRVLFLSNHLGLVDHFVLMCAMYNKGTIAEKYLWVIFNIWKMTPLGAMWLTHGNYFINGGASKRERLLKQFREHLKDNYWKFDHRWIVMYPEGSRLYLIRESNARYAKKIGQKIFKNCALPRSSGAHAVFEVAGKSYESTDNELGLARCGLGGPIEYVVDCTLGYYKGDVPELGRYMTGEFPHKHSAVGVHYKIYPTKAEWLDEEKLRQWLYARYEEKDELLEYYYTKGTFPVNAKSRPRPLHFPFSRCVVVETFWILLFYAHYYIWVKPLCIFLMNIVLSMFV</sequence>
<proteinExistence type="inferred from homology"/>
<comment type="similarity">
    <text evidence="1">Belongs to the 1-acyl-sn-glycerol-3-phosphate acyltransferase family.</text>
</comment>
<dbReference type="Pfam" id="PF01553">
    <property type="entry name" value="Acyltransferase"/>
    <property type="match status" value="1"/>
</dbReference>
<evidence type="ECO:0000313" key="6">
    <source>
        <dbReference type="Proteomes" id="UP000036681"/>
    </source>
</evidence>
<dbReference type="InterPro" id="IPR002123">
    <property type="entry name" value="Plipid/glycerol_acylTrfase"/>
</dbReference>
<evidence type="ECO:0000313" key="7">
    <source>
        <dbReference type="WBParaSite" id="ALUE_0001729501-mRNA-1"/>
    </source>
</evidence>
<dbReference type="PANTHER" id="PTHR10983:SF14">
    <property type="entry name" value="1-ACYL-SN-GLYCEROL-3-PHOSPHATE ACYLTRANSFERASE ACL-12-RELATED"/>
    <property type="match status" value="1"/>
</dbReference>
<dbReference type="InterPro" id="IPR032098">
    <property type="entry name" value="Acyltransf_C"/>
</dbReference>
<keyword evidence="2" id="KW-0808">Transferase</keyword>
<feature type="transmembrane region" description="Helical" evidence="4">
    <location>
        <begin position="59"/>
        <end position="79"/>
    </location>
</feature>
<dbReference type="CDD" id="cd07990">
    <property type="entry name" value="LPLAT_LCLAT1-like"/>
    <property type="match status" value="1"/>
</dbReference>
<dbReference type="Proteomes" id="UP000036681">
    <property type="component" value="Unplaced"/>
</dbReference>
<evidence type="ECO:0000256" key="4">
    <source>
        <dbReference type="SAM" id="Phobius"/>
    </source>
</evidence>
<dbReference type="GO" id="GO:0005783">
    <property type="term" value="C:endoplasmic reticulum"/>
    <property type="evidence" value="ECO:0007669"/>
    <property type="project" value="TreeGrafter"/>
</dbReference>
<dbReference type="GO" id="GO:0036149">
    <property type="term" value="P:phosphatidylinositol acyl-chain remodeling"/>
    <property type="evidence" value="ECO:0007669"/>
    <property type="project" value="TreeGrafter"/>
</dbReference>
<reference evidence="7" key="1">
    <citation type="submission" date="2016-05" db="UniProtKB">
        <authorList>
            <consortium name="WormBaseParasite"/>
        </authorList>
    </citation>
    <scope>IDENTIFICATION</scope>
</reference>